<dbReference type="AlphaFoldDB" id="A0AAQ3MBI0"/>
<keyword evidence="5" id="KW-1185">Reference proteome</keyword>
<reference evidence="4 5" key="1">
    <citation type="submission" date="2023-11" db="EMBL/GenBank/DDBJ databases">
        <title>An acidophilic fungus is an integral part of prey digestion in a carnivorous sundew plant.</title>
        <authorList>
            <person name="Tsai I.J."/>
        </authorList>
    </citation>
    <scope>NUCLEOTIDE SEQUENCE [LARGE SCALE GENOMIC DNA]</scope>
    <source>
        <strain evidence="4">169a</strain>
    </source>
</reference>
<feature type="region of interest" description="Disordered" evidence="1">
    <location>
        <begin position="190"/>
        <end position="214"/>
    </location>
</feature>
<feature type="region of interest" description="Disordered" evidence="1">
    <location>
        <begin position="229"/>
        <end position="268"/>
    </location>
</feature>
<evidence type="ECO:0000256" key="1">
    <source>
        <dbReference type="SAM" id="MobiDB-lite"/>
    </source>
</evidence>
<evidence type="ECO:0000313" key="4">
    <source>
        <dbReference type="EMBL" id="WPH04567.1"/>
    </source>
</evidence>
<protein>
    <submittedName>
        <fullName evidence="4">Uncharacterized protein</fullName>
    </submittedName>
</protein>
<feature type="compositionally biased region" description="Basic and acidic residues" evidence="1">
    <location>
        <begin position="324"/>
        <end position="334"/>
    </location>
</feature>
<feature type="chain" id="PRO_5043022499" evidence="3">
    <location>
        <begin position="20"/>
        <end position="334"/>
    </location>
</feature>
<evidence type="ECO:0000313" key="5">
    <source>
        <dbReference type="Proteomes" id="UP001303373"/>
    </source>
</evidence>
<gene>
    <name evidence="4" type="ORF">R9X50_00745900</name>
</gene>
<name>A0AAQ3MBI0_9PEZI</name>
<dbReference type="Proteomes" id="UP001303373">
    <property type="component" value="Chromosome 13"/>
</dbReference>
<dbReference type="EMBL" id="CP138592">
    <property type="protein sequence ID" value="WPH04567.1"/>
    <property type="molecule type" value="Genomic_DNA"/>
</dbReference>
<keyword evidence="3" id="KW-0732">Signal</keyword>
<evidence type="ECO:0000256" key="3">
    <source>
        <dbReference type="SAM" id="SignalP"/>
    </source>
</evidence>
<keyword evidence="2" id="KW-0472">Membrane</keyword>
<sequence length="334" mass="36080">MLLLRALPPALLLLSFAAAQSCYYPDGQSISTDVPCNGTASASACCASNSFCLDNGLCYGEGVTSRGSCTDKTWASPACAGYCKAVQRSASVYITPCTVGNDASTFVCGLNGSDCQSDQKTFVMSGGSLILRTSQIEELIGPALVTPAPTGFSTGVLAGVACGVAIPFLITAILLGVLLGREKKKRRTQPYIPHDDELRSKIIPSSPPTVVDNDSYRSFNVVSPIGQFHHEQHQHQSQQPESRSESRNSHTTSEATRKPYHGPRLDTSLRSIASSITFRERYEILKAKQLMIESDQTGRRRHELPSGDTGEVERFELATQRQSVHKESTEGRSS</sequence>
<evidence type="ECO:0000256" key="2">
    <source>
        <dbReference type="SAM" id="Phobius"/>
    </source>
</evidence>
<dbReference type="PROSITE" id="PS51257">
    <property type="entry name" value="PROKAR_LIPOPROTEIN"/>
    <property type="match status" value="1"/>
</dbReference>
<keyword evidence="2" id="KW-1133">Transmembrane helix</keyword>
<feature type="region of interest" description="Disordered" evidence="1">
    <location>
        <begin position="294"/>
        <end position="334"/>
    </location>
</feature>
<keyword evidence="2" id="KW-0812">Transmembrane</keyword>
<feature type="transmembrane region" description="Helical" evidence="2">
    <location>
        <begin position="156"/>
        <end position="179"/>
    </location>
</feature>
<feature type="signal peptide" evidence="3">
    <location>
        <begin position="1"/>
        <end position="19"/>
    </location>
</feature>
<organism evidence="4 5">
    <name type="scientific">Acrodontium crateriforme</name>
    <dbReference type="NCBI Taxonomy" id="150365"/>
    <lineage>
        <taxon>Eukaryota</taxon>
        <taxon>Fungi</taxon>
        <taxon>Dikarya</taxon>
        <taxon>Ascomycota</taxon>
        <taxon>Pezizomycotina</taxon>
        <taxon>Dothideomycetes</taxon>
        <taxon>Dothideomycetidae</taxon>
        <taxon>Mycosphaerellales</taxon>
        <taxon>Teratosphaeriaceae</taxon>
        <taxon>Acrodontium</taxon>
    </lineage>
</organism>
<proteinExistence type="predicted"/>
<accession>A0AAQ3MBI0</accession>